<dbReference type="Proteomes" id="UP001061361">
    <property type="component" value="Chromosome"/>
</dbReference>
<evidence type="ECO:0000313" key="1">
    <source>
        <dbReference type="EMBL" id="BDQ33583.1"/>
    </source>
</evidence>
<name>A0ABM8AQF6_9BACT</name>
<accession>A0ABM8AQF6</accession>
<protein>
    <recommendedName>
        <fullName evidence="3">XRE family transcriptional regulator</fullName>
    </recommendedName>
</protein>
<organism evidence="1 2">
    <name type="scientific">Pseudodesulfovibrio portus</name>
    <dbReference type="NCBI Taxonomy" id="231439"/>
    <lineage>
        <taxon>Bacteria</taxon>
        <taxon>Pseudomonadati</taxon>
        <taxon>Thermodesulfobacteriota</taxon>
        <taxon>Desulfovibrionia</taxon>
        <taxon>Desulfovibrionales</taxon>
        <taxon>Desulfovibrionaceae</taxon>
    </lineage>
</organism>
<dbReference type="EMBL" id="AP026708">
    <property type="protein sequence ID" value="BDQ33583.1"/>
    <property type="molecule type" value="Genomic_DNA"/>
</dbReference>
<evidence type="ECO:0008006" key="3">
    <source>
        <dbReference type="Google" id="ProtNLM"/>
    </source>
</evidence>
<keyword evidence="2" id="KW-1185">Reference proteome</keyword>
<gene>
    <name evidence="1" type="ORF">JCM14722_11250</name>
</gene>
<proteinExistence type="predicted"/>
<reference evidence="1" key="1">
    <citation type="submission" date="2022-08" db="EMBL/GenBank/DDBJ databases">
        <title>Genome Sequence of the sulphate-reducing bacterium, Pseudodesulfovibrio portus JCM14722.</title>
        <authorList>
            <person name="Kondo R."/>
            <person name="Kataoka T."/>
        </authorList>
    </citation>
    <scope>NUCLEOTIDE SEQUENCE</scope>
    <source>
        <strain evidence="1">JCM 14722</strain>
    </source>
</reference>
<sequence>MICESLERYRPVKSPWHARFREWQIPYHVVGRFCGVSPGRIAQIVNGFTGTPEHIEEKFRELEHIIEQEMTQ</sequence>
<dbReference type="RefSeq" id="WP_264983642.1">
    <property type="nucleotide sequence ID" value="NZ_AP026708.1"/>
</dbReference>
<evidence type="ECO:0000313" key="2">
    <source>
        <dbReference type="Proteomes" id="UP001061361"/>
    </source>
</evidence>